<keyword evidence="4 8" id="KW-1133">Transmembrane helix</keyword>
<evidence type="ECO:0000256" key="2">
    <source>
        <dbReference type="ARBA" id="ARBA00022692"/>
    </source>
</evidence>
<keyword evidence="9" id="KW-1185">Reference proteome</keyword>
<dbReference type="RefSeq" id="XP_014481657.1">
    <property type="nucleotide sequence ID" value="XM_014626171.1"/>
</dbReference>
<feature type="transmembrane region" description="Helical" evidence="8">
    <location>
        <begin position="7"/>
        <end position="32"/>
    </location>
</feature>
<reference evidence="10" key="1">
    <citation type="submission" date="2025-08" db="UniProtKB">
        <authorList>
            <consortium name="RefSeq"/>
        </authorList>
    </citation>
    <scope>IDENTIFICATION</scope>
</reference>
<evidence type="ECO:0000256" key="6">
    <source>
        <dbReference type="ARBA" id="ARBA00023136"/>
    </source>
</evidence>
<keyword evidence="5" id="KW-0496">Mitochondrion</keyword>
<keyword evidence="6 8" id="KW-0472">Membrane</keyword>
<keyword evidence="3" id="KW-0999">Mitochondrion inner membrane</keyword>
<name>A0A6P3XTZ7_DINQU</name>
<evidence type="ECO:0000256" key="4">
    <source>
        <dbReference type="ARBA" id="ARBA00022989"/>
    </source>
</evidence>
<dbReference type="OrthoDB" id="6139781at2759"/>
<dbReference type="KEGG" id="dqu:106748023"/>
<comment type="subcellular location">
    <subcellularLocation>
        <location evidence="1">Mitochondrion inner membrane</location>
        <topology evidence="1">Single-pass membrane protein</topology>
    </subcellularLocation>
</comment>
<protein>
    <submittedName>
        <fullName evidence="10">Uncharacterized protein C12orf73 homolog</fullName>
    </submittedName>
</protein>
<evidence type="ECO:0000256" key="3">
    <source>
        <dbReference type="ARBA" id="ARBA00022792"/>
    </source>
</evidence>
<dbReference type="Proteomes" id="UP000515204">
    <property type="component" value="Unplaced"/>
</dbReference>
<dbReference type="GeneID" id="106748023"/>
<dbReference type="AlphaFoldDB" id="A0A6P3XTZ7"/>
<dbReference type="CTD" id="7354414"/>
<evidence type="ECO:0000313" key="10">
    <source>
        <dbReference type="RefSeq" id="XP_014481657.1"/>
    </source>
</evidence>
<organism evidence="9 10">
    <name type="scientific">Dinoponera quadriceps</name>
    <name type="common">South American ant</name>
    <dbReference type="NCBI Taxonomy" id="609295"/>
    <lineage>
        <taxon>Eukaryota</taxon>
        <taxon>Metazoa</taxon>
        <taxon>Ecdysozoa</taxon>
        <taxon>Arthropoda</taxon>
        <taxon>Hexapoda</taxon>
        <taxon>Insecta</taxon>
        <taxon>Pterygota</taxon>
        <taxon>Neoptera</taxon>
        <taxon>Endopterygota</taxon>
        <taxon>Hymenoptera</taxon>
        <taxon>Apocrita</taxon>
        <taxon>Aculeata</taxon>
        <taxon>Formicoidea</taxon>
        <taxon>Formicidae</taxon>
        <taxon>Ponerinae</taxon>
        <taxon>Ponerini</taxon>
        <taxon>Dinoponera</taxon>
    </lineage>
</organism>
<evidence type="ECO:0000256" key="1">
    <source>
        <dbReference type="ARBA" id="ARBA00004434"/>
    </source>
</evidence>
<dbReference type="GO" id="GO:0034551">
    <property type="term" value="P:mitochondrial respiratory chain complex III assembly"/>
    <property type="evidence" value="ECO:0007669"/>
    <property type="project" value="InterPro"/>
</dbReference>
<dbReference type="PANTHER" id="PTHR28492">
    <property type="entry name" value="HYPOTHETICAL PROTEIN LOC691921"/>
    <property type="match status" value="1"/>
</dbReference>
<proteinExistence type="inferred from homology"/>
<evidence type="ECO:0000256" key="5">
    <source>
        <dbReference type="ARBA" id="ARBA00023128"/>
    </source>
</evidence>
<sequence>MPVGVSWLRYLSFTGASLVSMMAGAQCVHMFYKPLDNLDELVEQSLKERLKVQREMEKRS</sequence>
<keyword evidence="2 8" id="KW-0812">Transmembrane</keyword>
<gene>
    <name evidence="10" type="primary">LOC106748023</name>
</gene>
<accession>A0A6P3XTZ7</accession>
<dbReference type="Pfam" id="PF14990">
    <property type="entry name" value="DUF4516"/>
    <property type="match status" value="1"/>
</dbReference>
<comment type="similarity">
    <text evidence="7">Belongs to the UQCC6 family.</text>
</comment>
<dbReference type="PANTHER" id="PTHR28492:SF1">
    <property type="entry name" value="UBIQUINOL-CYTOCHROME-C REDUCTASE COMPLEX ASSEMBLY FACTOR 6"/>
    <property type="match status" value="1"/>
</dbReference>
<evidence type="ECO:0000256" key="8">
    <source>
        <dbReference type="SAM" id="Phobius"/>
    </source>
</evidence>
<evidence type="ECO:0000313" key="9">
    <source>
        <dbReference type="Proteomes" id="UP000515204"/>
    </source>
</evidence>
<evidence type="ECO:0000256" key="7">
    <source>
        <dbReference type="ARBA" id="ARBA00044944"/>
    </source>
</evidence>
<dbReference type="GO" id="GO:0005743">
    <property type="term" value="C:mitochondrial inner membrane"/>
    <property type="evidence" value="ECO:0007669"/>
    <property type="project" value="UniProtKB-SubCell"/>
</dbReference>
<dbReference type="InterPro" id="IPR027858">
    <property type="entry name" value="BRAWNIN"/>
</dbReference>